<proteinExistence type="predicted"/>
<dbReference type="PANTHER" id="PTHR14455:SF0">
    <property type="entry name" value="S100P-BINDING PROTEIN"/>
    <property type="match status" value="1"/>
</dbReference>
<dbReference type="PANTHER" id="PTHR14455">
    <property type="entry name" value="ASKOPOS"/>
    <property type="match status" value="1"/>
</dbReference>
<evidence type="ECO:0000256" key="4">
    <source>
        <dbReference type="SAM" id="MobiDB-lite"/>
    </source>
</evidence>
<dbReference type="Pfam" id="PF15427">
    <property type="entry name" value="S100PBPR"/>
    <property type="match status" value="1"/>
</dbReference>
<accession>A0AAV1P8W0</accession>
<gene>
    <name evidence="5" type="ORF">FSCOSCO3_A024080</name>
</gene>
<name>A0AAV1P8W0_SCOSC</name>
<dbReference type="InterPro" id="IPR026097">
    <property type="entry name" value="S100PBP"/>
</dbReference>
<evidence type="ECO:0000256" key="2">
    <source>
        <dbReference type="ARBA" id="ARBA00020595"/>
    </source>
</evidence>
<evidence type="ECO:0000256" key="3">
    <source>
        <dbReference type="ARBA" id="ARBA00023242"/>
    </source>
</evidence>
<dbReference type="Proteomes" id="UP001314229">
    <property type="component" value="Unassembled WGS sequence"/>
</dbReference>
<keyword evidence="6" id="KW-1185">Reference proteome</keyword>
<organism evidence="5 6">
    <name type="scientific">Scomber scombrus</name>
    <name type="common">Atlantic mackerel</name>
    <name type="synonym">Scomber vernalis</name>
    <dbReference type="NCBI Taxonomy" id="13677"/>
    <lineage>
        <taxon>Eukaryota</taxon>
        <taxon>Metazoa</taxon>
        <taxon>Chordata</taxon>
        <taxon>Craniata</taxon>
        <taxon>Vertebrata</taxon>
        <taxon>Euteleostomi</taxon>
        <taxon>Actinopterygii</taxon>
        <taxon>Neopterygii</taxon>
        <taxon>Teleostei</taxon>
        <taxon>Neoteleostei</taxon>
        <taxon>Acanthomorphata</taxon>
        <taxon>Pelagiaria</taxon>
        <taxon>Scombriformes</taxon>
        <taxon>Scombridae</taxon>
        <taxon>Scomber</taxon>
    </lineage>
</organism>
<reference evidence="5 6" key="1">
    <citation type="submission" date="2024-01" db="EMBL/GenBank/DDBJ databases">
        <authorList>
            <person name="Alioto T."/>
            <person name="Alioto T."/>
            <person name="Gomez Garrido J."/>
        </authorList>
    </citation>
    <scope>NUCLEOTIDE SEQUENCE [LARGE SCALE GENOMIC DNA]</scope>
</reference>
<keyword evidence="3" id="KW-0539">Nucleus</keyword>
<sequence>MDQRMITCDQKSSLHCVGKFHDPFINFKIEVMNNCAKKRKLDDASYETPAKKAFTPNSLSPDLGCFVDYCSPPTAQSVSSSAVSQSASISIETKDIASSQLHGECGSKPGGDEGTEPHSLKTEKVLFSLEPVFDIDVDAIMRLSPLSTAGEVSDSSEIGKNPNGSTSQDKRLSVPTVADGQELDSGHGDLVEVQELKKDIDGNVNDEEEDKGYFSMSYLKDCKIRTPKLLPTTSSPLLRIGEVKTAESSPESGCHALAAPHGLHVSFTVEGLSPTASGLSSNTVNSPTEPLEGDVEELWNIGQPIFESSVCHGVTVKVNTGSEQSRQVSEEVQGDVIESFECQTTFSGEETTLDTTYESTLPLQVQVKSVVVALSQLTSSKPVASSVPDQNTKLAKQSPVKNRSFRPLIFKREADWEREKSLYVASVTRHLKERSCEAPDVMTELMRLMTDVEDQTPGSTGRQWQHPSDLTCRNYQRRFGNMVPKMSLHEWQTKNSVKHKRFAHVSKIFERSPFP</sequence>
<dbReference type="GO" id="GO:0048306">
    <property type="term" value="F:calcium-dependent protein binding"/>
    <property type="evidence" value="ECO:0007669"/>
    <property type="project" value="InterPro"/>
</dbReference>
<feature type="region of interest" description="Disordered" evidence="4">
    <location>
        <begin position="148"/>
        <end position="173"/>
    </location>
</feature>
<evidence type="ECO:0000313" key="5">
    <source>
        <dbReference type="EMBL" id="CAK6968068.1"/>
    </source>
</evidence>
<dbReference type="GO" id="GO:0005634">
    <property type="term" value="C:nucleus"/>
    <property type="evidence" value="ECO:0007669"/>
    <property type="project" value="UniProtKB-SubCell"/>
</dbReference>
<feature type="compositionally biased region" description="Polar residues" evidence="4">
    <location>
        <begin position="153"/>
        <end position="167"/>
    </location>
</feature>
<comment type="caution">
    <text evidence="5">The sequence shown here is derived from an EMBL/GenBank/DDBJ whole genome shotgun (WGS) entry which is preliminary data.</text>
</comment>
<evidence type="ECO:0000256" key="1">
    <source>
        <dbReference type="ARBA" id="ARBA00004123"/>
    </source>
</evidence>
<dbReference type="EMBL" id="CAWUFR010000113">
    <property type="protein sequence ID" value="CAK6968068.1"/>
    <property type="molecule type" value="Genomic_DNA"/>
</dbReference>
<dbReference type="AlphaFoldDB" id="A0AAV1P8W0"/>
<protein>
    <recommendedName>
        <fullName evidence="2">S100P-binding protein</fullName>
    </recommendedName>
</protein>
<evidence type="ECO:0000313" key="6">
    <source>
        <dbReference type="Proteomes" id="UP001314229"/>
    </source>
</evidence>
<comment type="subcellular location">
    <subcellularLocation>
        <location evidence="1">Nucleus</location>
    </subcellularLocation>
</comment>